<comment type="similarity">
    <text evidence="1">Belongs to the 4-hydroxybenzoyl-CoA thioesterase family.</text>
</comment>
<reference evidence="4" key="1">
    <citation type="journal article" date="2019" name="Int. J. Syst. Evol. Microbiol.">
        <title>The Global Catalogue of Microorganisms (GCM) 10K type strain sequencing project: providing services to taxonomists for standard genome sequencing and annotation.</title>
        <authorList>
            <consortium name="The Broad Institute Genomics Platform"/>
            <consortium name="The Broad Institute Genome Sequencing Center for Infectious Disease"/>
            <person name="Wu L."/>
            <person name="Ma J."/>
        </authorList>
    </citation>
    <scope>NUCLEOTIDE SEQUENCE [LARGE SCALE GENOMIC DNA]</scope>
    <source>
        <strain evidence="4">CCUG 36916</strain>
    </source>
</reference>
<comment type="caution">
    <text evidence="3">The sequence shown here is derived from an EMBL/GenBank/DDBJ whole genome shotgun (WGS) entry which is preliminary data.</text>
</comment>
<dbReference type="GO" id="GO:0016787">
    <property type="term" value="F:hydrolase activity"/>
    <property type="evidence" value="ECO:0007669"/>
    <property type="project" value="UniProtKB-KW"/>
</dbReference>
<keyword evidence="2 3" id="KW-0378">Hydrolase</keyword>
<dbReference type="Gene3D" id="3.10.129.10">
    <property type="entry name" value="Hotdog Thioesterase"/>
    <property type="match status" value="1"/>
</dbReference>
<dbReference type="PANTHER" id="PTHR31793">
    <property type="entry name" value="4-HYDROXYBENZOYL-COA THIOESTERASE FAMILY MEMBER"/>
    <property type="match status" value="1"/>
</dbReference>
<evidence type="ECO:0000256" key="2">
    <source>
        <dbReference type="ARBA" id="ARBA00022801"/>
    </source>
</evidence>
<organism evidence="3 4">
    <name type="scientific">Methylorubrum zatmanii</name>
    <dbReference type="NCBI Taxonomy" id="29429"/>
    <lineage>
        <taxon>Bacteria</taxon>
        <taxon>Pseudomonadati</taxon>
        <taxon>Pseudomonadota</taxon>
        <taxon>Alphaproteobacteria</taxon>
        <taxon>Hyphomicrobiales</taxon>
        <taxon>Methylobacteriaceae</taxon>
        <taxon>Methylorubrum</taxon>
    </lineage>
</organism>
<protein>
    <submittedName>
        <fullName evidence="3">Acyl-CoA thioesterase</fullName>
        <ecNumber evidence="3">3.1.2.-</ecNumber>
    </submittedName>
</protein>
<proteinExistence type="inferred from homology"/>
<dbReference type="InterPro" id="IPR050563">
    <property type="entry name" value="4-hydroxybenzoyl-CoA_TE"/>
</dbReference>
<dbReference type="Pfam" id="PF13279">
    <property type="entry name" value="4HBT_2"/>
    <property type="match status" value="1"/>
</dbReference>
<evidence type="ECO:0000256" key="1">
    <source>
        <dbReference type="ARBA" id="ARBA00005953"/>
    </source>
</evidence>
<dbReference type="SUPFAM" id="SSF54637">
    <property type="entry name" value="Thioesterase/thiol ester dehydrase-isomerase"/>
    <property type="match status" value="1"/>
</dbReference>
<evidence type="ECO:0000313" key="4">
    <source>
        <dbReference type="Proteomes" id="UP001596237"/>
    </source>
</evidence>
<dbReference type="CDD" id="cd00586">
    <property type="entry name" value="4HBT"/>
    <property type="match status" value="1"/>
</dbReference>
<dbReference type="EC" id="3.1.2.-" evidence="3"/>
<dbReference type="InterPro" id="IPR029069">
    <property type="entry name" value="HotDog_dom_sf"/>
</dbReference>
<dbReference type="PANTHER" id="PTHR31793:SF27">
    <property type="entry name" value="NOVEL THIOESTERASE SUPERFAMILY DOMAIN AND SAPOSIN A-TYPE DOMAIN CONTAINING PROTEIN (0610012H03RIK)"/>
    <property type="match status" value="1"/>
</dbReference>
<name>A0ABW1WVI2_9HYPH</name>
<keyword evidence="4" id="KW-1185">Reference proteome</keyword>
<dbReference type="Proteomes" id="UP001596237">
    <property type="component" value="Unassembled WGS sequence"/>
</dbReference>
<dbReference type="RefSeq" id="WP_192283968.1">
    <property type="nucleotide sequence ID" value="NZ_JBHSTT010000052.1"/>
</dbReference>
<accession>A0ABW1WVI2</accession>
<dbReference type="EMBL" id="JBHSTT010000052">
    <property type="protein sequence ID" value="MFC6390829.1"/>
    <property type="molecule type" value="Genomic_DNA"/>
</dbReference>
<sequence length="153" mass="16847">MSADRHALRETRAAYPRLVPLTTRWGDNDVYGHVNNVVYYAFFDTAVNGLLVEAGALDIARSPVIGLVVETGCRYFASLAFPDRIAAGVRVAHLGRSSVRYEIAIFRADEAEAAAQGHFVHVYVDRDTRRPVPLPDRLRAVLQDMTGPAAQVP</sequence>
<evidence type="ECO:0000313" key="3">
    <source>
        <dbReference type="EMBL" id="MFC6390829.1"/>
    </source>
</evidence>
<gene>
    <name evidence="3" type="ORF">ACFQDP_16030</name>
</gene>